<dbReference type="InterPro" id="IPR005546">
    <property type="entry name" value="Autotransporte_beta"/>
</dbReference>
<proteinExistence type="predicted"/>
<dbReference type="EMBL" id="VAUV01000012">
    <property type="protein sequence ID" value="TLD69639.1"/>
    <property type="molecule type" value="Genomic_DNA"/>
</dbReference>
<evidence type="ECO:0000313" key="3">
    <source>
        <dbReference type="EMBL" id="TLD69639.1"/>
    </source>
</evidence>
<feature type="domain" description="Autotransporter" evidence="2">
    <location>
        <begin position="1304"/>
        <end position="1581"/>
    </location>
</feature>
<dbReference type="SMART" id="SM00869">
    <property type="entry name" value="Autotransporter"/>
    <property type="match status" value="1"/>
</dbReference>
<dbReference type="NCBIfam" id="TIGR01414">
    <property type="entry name" value="autotrans_barl"/>
    <property type="match status" value="1"/>
</dbReference>
<sequence length="1581" mass="162231">MMKRTRFGQAGGVVLVAGEMHSKNRSTEEVPHEAEVRVNREQGRSRWILCLVMPIALGLLAHGMASGQSVWNAGSADWFVGTNWTPNGVPALGDSVTIDNGGMAMIGAVGAEAGTTFVDDGQILVSAGGGLTTNGVTFLGNVADLTGVLVVNGAGANWKGAGIYVAREGNGVFQVSDGGTAENFFVAIADSSDSFGTAIVTGAGSTWTTLSVEVGQGGEGRLNIENGGVMTSDASVVETRIGYGDGSKGTVLVDGPGSNWTINGGPMILADRGEALMTVSNTATVIVDGEVFIGLRTGNQSEGNGVLDVESGGMFTSGAGITIGGDDVVNGTTGGDGEMRVTDAGKVVSGGASFIGRSEDSVGFVQVSGVGSSWVLGGGGGALTIGEEGRGVLSVDNEGLVRSGSTTLGGELGAIGSGFVTGAGSLWEVSGALVLGDGGHGIFNVVEGAKLTAASGLFGAQVGSEAYGKVSDAGSRLEIAGNLVVAELSAMAGLEAMDGGGVSVGMNLGIGNGAGSDGYMFLSGQATEGQVAGTATIGRQGNGRFTIGTGARLTTGSAIMGELDGFSRGIMVGEGAEWVVNGDMVLSDVNSEAQLVLLDGAEVSTTGFAVIGRGADSDGLVRVEGLNSEWTIGGYLGVGDAGVGQLNVKDGGFVSAAGTTVGVQAGGDGGILVQGATSSMEVTDLTVGLAGAGEVSIVDEAAMAASGNVLVGGDALGEGTLMVANGGTFSSASMVVANAAGSTGEVVIGDGLAPGVIDTPVITGGAGDASVTFNHNSAGYVFDPLLTGNLDVFFESTGTTIFDNANTYVGSTTVASGQVVTLNSNAFGTGPLLLNGGVLAPQGLLQVDSSVWSGGQLFLTPAIGDQLQVVQSFNNGGGGEFLIGVPGLELTTYDLVTFATSDFTEDQLSAVFDIQNVEFDYDLLLTPDRVQLTILGATATGEILQNSAPVLIPTFADFIVNGQVRTGELDENNTIRSLIFLSGSRLQVYNQLTVSSGEFTVVSGRSVVQGGTVFVPGEFYKLGAGTLDARSSFVVAGNSFIRSGALAVNGTFQTPLLVVSPGGTLMGEGLVIGNVLNSGTVAPGNSIGELAILGDYRQTRQGTLQIEVGSVNRHDVLSVSGLADLDGTLEIASLGYRPKYGDQVPFLRAGRITGTFDEILMPDPEVKRGRFLNLGNVGVLLVAPTSYTLVAETHNQTRVAAALDEWIGIESGDVGSVTLALDLLREEQYPQAFEAIMPGFYDAALSTAIELSHGQGQLLHQQLSARRIGDRLKNRPVLAASSTDSGKGAKLVKHAIKQVAQVDENEYRWSAWMQGSGLFSRGGLSLVPGENFESGTFITGADYALSDQFALGIFAGYSEGWGDYDNGGEIDLERILFGTYATVDIGNFYLNTALGIGTVDYDINRPIQFATLNRSAGSEPDGHEFFALLGGGYDFRRGNWTFGPQASLQYSKVSLDSFTESGADSLNLRMNDPDSDSLRSYLGARVAYTIKATDRVAIIPELRAFWQHEFLDGDELNASLDGGSGPDFAYESERDDKDALFVGAGLGLQVGPRFYANLYYNVDLGRNDPNHNISISATIRF</sequence>
<dbReference type="InterPro" id="IPR036709">
    <property type="entry name" value="Autotransporte_beta_dom_sf"/>
</dbReference>
<keyword evidence="1" id="KW-1133">Transmembrane helix</keyword>
<keyword evidence="1" id="KW-0472">Membrane</keyword>
<dbReference type="InterPro" id="IPR006315">
    <property type="entry name" value="OM_autotransptr_brl_dom"/>
</dbReference>
<name>A0A5R8KDH6_9BACT</name>
<organism evidence="3 4">
    <name type="scientific">Phragmitibacter flavus</name>
    <dbReference type="NCBI Taxonomy" id="2576071"/>
    <lineage>
        <taxon>Bacteria</taxon>
        <taxon>Pseudomonadati</taxon>
        <taxon>Verrucomicrobiota</taxon>
        <taxon>Verrucomicrobiia</taxon>
        <taxon>Verrucomicrobiales</taxon>
        <taxon>Verrucomicrobiaceae</taxon>
        <taxon>Phragmitibacter</taxon>
    </lineage>
</organism>
<evidence type="ECO:0000313" key="4">
    <source>
        <dbReference type="Proteomes" id="UP000306196"/>
    </source>
</evidence>
<dbReference type="InterPro" id="IPR011050">
    <property type="entry name" value="Pectin_lyase_fold/virulence"/>
</dbReference>
<feature type="transmembrane region" description="Helical" evidence="1">
    <location>
        <begin position="47"/>
        <end position="65"/>
    </location>
</feature>
<evidence type="ECO:0000256" key="1">
    <source>
        <dbReference type="SAM" id="Phobius"/>
    </source>
</evidence>
<dbReference type="GO" id="GO:0019867">
    <property type="term" value="C:outer membrane"/>
    <property type="evidence" value="ECO:0007669"/>
    <property type="project" value="InterPro"/>
</dbReference>
<dbReference type="Proteomes" id="UP000306196">
    <property type="component" value="Unassembled WGS sequence"/>
</dbReference>
<evidence type="ECO:0000259" key="2">
    <source>
        <dbReference type="PROSITE" id="PS51208"/>
    </source>
</evidence>
<reference evidence="3 4" key="1">
    <citation type="submission" date="2019-05" db="EMBL/GenBank/DDBJ databases">
        <title>Verrucobacter flavum gen. nov., sp. nov. a new member of the family Verrucomicrobiaceae.</title>
        <authorList>
            <person name="Szuroczki S."/>
            <person name="Abbaszade G."/>
            <person name="Szabo A."/>
            <person name="Felfoldi T."/>
            <person name="Schumann P."/>
            <person name="Boka K."/>
            <person name="Keki Z."/>
            <person name="Toumi M."/>
            <person name="Toth E."/>
        </authorList>
    </citation>
    <scope>NUCLEOTIDE SEQUENCE [LARGE SCALE GENOMIC DNA]</scope>
    <source>
        <strain evidence="3 4">MG-N-17</strain>
    </source>
</reference>
<accession>A0A5R8KDH6</accession>
<dbReference type="RefSeq" id="WP_138087467.1">
    <property type="nucleotide sequence ID" value="NZ_VAUV01000012.1"/>
</dbReference>
<dbReference type="PROSITE" id="PS51208">
    <property type="entry name" value="AUTOTRANSPORTER"/>
    <property type="match status" value="1"/>
</dbReference>
<dbReference type="Pfam" id="PF03797">
    <property type="entry name" value="Autotransporter"/>
    <property type="match status" value="1"/>
</dbReference>
<dbReference type="OrthoDB" id="191127at2"/>
<dbReference type="SUPFAM" id="SSF103515">
    <property type="entry name" value="Autotransporter"/>
    <property type="match status" value="1"/>
</dbReference>
<keyword evidence="4" id="KW-1185">Reference proteome</keyword>
<gene>
    <name evidence="3" type="ORF">FEM03_16920</name>
</gene>
<dbReference type="SUPFAM" id="SSF51126">
    <property type="entry name" value="Pectin lyase-like"/>
    <property type="match status" value="1"/>
</dbReference>
<dbReference type="NCBIfam" id="TIGR04393">
    <property type="entry name" value="rpt_T5SS_PEPC"/>
    <property type="match status" value="6"/>
</dbReference>
<comment type="caution">
    <text evidence="3">The sequence shown here is derived from an EMBL/GenBank/DDBJ whole genome shotgun (WGS) entry which is preliminary data.</text>
</comment>
<keyword evidence="1" id="KW-0812">Transmembrane</keyword>
<dbReference type="Gene3D" id="2.40.128.130">
    <property type="entry name" value="Autotransporter beta-domain"/>
    <property type="match status" value="1"/>
</dbReference>
<protein>
    <submittedName>
        <fullName evidence="3">Autotransporter domain-containing protein</fullName>
    </submittedName>
</protein>
<dbReference type="InterPro" id="IPR030895">
    <property type="entry name" value="T5SS_PEPC_rpt"/>
</dbReference>